<gene>
    <name evidence="1" type="ORF">CCAE0312_LOCUS6694</name>
</gene>
<proteinExistence type="predicted"/>
<accession>A0A7S1TET2</accession>
<organism evidence="1">
    <name type="scientific">Compsopogon caeruleus</name>
    <dbReference type="NCBI Taxonomy" id="31354"/>
    <lineage>
        <taxon>Eukaryota</taxon>
        <taxon>Rhodophyta</taxon>
        <taxon>Compsopogonophyceae</taxon>
        <taxon>Compsopogonales</taxon>
        <taxon>Compsopogonaceae</taxon>
        <taxon>Compsopogon</taxon>
    </lineage>
</organism>
<evidence type="ECO:0000313" key="1">
    <source>
        <dbReference type="EMBL" id="CAD9234605.1"/>
    </source>
</evidence>
<reference evidence="1" key="1">
    <citation type="submission" date="2021-01" db="EMBL/GenBank/DDBJ databases">
        <authorList>
            <person name="Corre E."/>
            <person name="Pelletier E."/>
            <person name="Niang G."/>
            <person name="Scheremetjew M."/>
            <person name="Finn R."/>
            <person name="Kale V."/>
            <person name="Holt S."/>
            <person name="Cochrane G."/>
            <person name="Meng A."/>
            <person name="Brown T."/>
            <person name="Cohen L."/>
        </authorList>
    </citation>
    <scope>NUCLEOTIDE SEQUENCE</scope>
    <source>
        <strain evidence="1">SAG 36.94</strain>
    </source>
</reference>
<dbReference type="AlphaFoldDB" id="A0A7S1TET2"/>
<sequence length="190" mass="21337">MLAMTCSRWISFLREGVVTARHLPSCAVHRASGVFGTMVGGYAWAAWMLTSSEWDEKGSWIGSGGGDRLIPWIVAWGSLHVIARWIEFESLDIQTDQSNILSGTMKHGERENHTKHTWITMWIVTQALSELLSIMVDVSMALITGFRWNQLIKILNFALVARGVMDLWSLARASVTVARNDPQSRRRAHG</sequence>
<name>A0A7S1TET2_9RHOD</name>
<dbReference type="EMBL" id="HBGH01012059">
    <property type="protein sequence ID" value="CAD9234605.1"/>
    <property type="molecule type" value="Transcribed_RNA"/>
</dbReference>
<protein>
    <submittedName>
        <fullName evidence="1">Uncharacterized protein</fullName>
    </submittedName>
</protein>